<reference evidence="2" key="1">
    <citation type="submission" date="2020-07" db="EMBL/GenBank/DDBJ databases">
        <authorList>
            <person name="Ferguson B K."/>
        </authorList>
    </citation>
    <scope>NUCLEOTIDE SEQUENCE</scope>
    <source>
        <strain evidence="2">L06</strain>
    </source>
</reference>
<dbReference type="PANTHER" id="PTHR47510:SF3">
    <property type="entry name" value="ENDO_EXONUCLEASE_PHOSPHATASE DOMAIN-CONTAINING PROTEIN"/>
    <property type="match status" value="1"/>
</dbReference>
<dbReference type="SUPFAM" id="SSF56219">
    <property type="entry name" value="DNase I-like"/>
    <property type="match status" value="1"/>
</dbReference>
<dbReference type="Gene3D" id="3.60.10.10">
    <property type="entry name" value="Endonuclease/exonuclease/phosphatase"/>
    <property type="match status" value="1"/>
</dbReference>
<dbReference type="InterPro" id="IPR000477">
    <property type="entry name" value="RT_dom"/>
</dbReference>
<dbReference type="PROSITE" id="PS50878">
    <property type="entry name" value="RT_POL"/>
    <property type="match status" value="1"/>
</dbReference>
<name>A0A6V7IZG8_9HYME</name>
<dbReference type="GO" id="GO:0071897">
    <property type="term" value="P:DNA biosynthetic process"/>
    <property type="evidence" value="ECO:0007669"/>
    <property type="project" value="UniProtKB-ARBA"/>
</dbReference>
<dbReference type="PANTHER" id="PTHR47510">
    <property type="entry name" value="REVERSE TRANSCRIPTASE DOMAIN-CONTAINING PROTEIN"/>
    <property type="match status" value="1"/>
</dbReference>
<protein>
    <recommendedName>
        <fullName evidence="1">Reverse transcriptase domain-containing protein</fullName>
    </recommendedName>
</protein>
<dbReference type="Pfam" id="PF00078">
    <property type="entry name" value="RVT_1"/>
    <property type="match status" value="1"/>
</dbReference>
<organism evidence="2">
    <name type="scientific">Bracon brevicornis</name>
    <dbReference type="NCBI Taxonomy" id="1563983"/>
    <lineage>
        <taxon>Eukaryota</taxon>
        <taxon>Metazoa</taxon>
        <taxon>Ecdysozoa</taxon>
        <taxon>Arthropoda</taxon>
        <taxon>Hexapoda</taxon>
        <taxon>Insecta</taxon>
        <taxon>Pterygota</taxon>
        <taxon>Neoptera</taxon>
        <taxon>Endopterygota</taxon>
        <taxon>Hymenoptera</taxon>
        <taxon>Apocrita</taxon>
        <taxon>Ichneumonoidea</taxon>
        <taxon>Braconidae</taxon>
        <taxon>Braconinae</taxon>
        <taxon>Bracon</taxon>
    </lineage>
</organism>
<gene>
    <name evidence="2" type="ORF">BBRV_LOCUS34160</name>
</gene>
<dbReference type="CDD" id="cd01650">
    <property type="entry name" value="RT_nLTR_like"/>
    <property type="match status" value="1"/>
</dbReference>
<dbReference type="SUPFAM" id="SSF56672">
    <property type="entry name" value="DNA/RNA polymerases"/>
    <property type="match status" value="1"/>
</dbReference>
<feature type="domain" description="Reverse transcriptase" evidence="1">
    <location>
        <begin position="475"/>
        <end position="751"/>
    </location>
</feature>
<dbReference type="InterPro" id="IPR043502">
    <property type="entry name" value="DNA/RNA_pol_sf"/>
</dbReference>
<dbReference type="AlphaFoldDB" id="A0A6V7IZG8"/>
<evidence type="ECO:0000313" key="2">
    <source>
        <dbReference type="EMBL" id="CAD1543073.1"/>
    </source>
</evidence>
<dbReference type="InterPro" id="IPR036691">
    <property type="entry name" value="Endo/exonu/phosph_ase_sf"/>
</dbReference>
<accession>A0A6V7IZG8</accession>
<evidence type="ECO:0000259" key="1">
    <source>
        <dbReference type="PROSITE" id="PS50878"/>
    </source>
</evidence>
<sequence length="950" mass="107453">MSILRTAHINANSIRGHIEAATELIIHNNLHLLAVSETWLTPDVPTSEVAVPGFSFFRNDRDLRSSDGRRFIQGGGVGCYVSNDLNVQYISLSQNNDINDTEYLCLEITINSSYKLLIAIVYRRPESPLPEIFTTMISQLSASYTNTIYFGDFNCDLAKTEAPGEFLRQFAYENSLYIVPHGCTHFAAQTASWLDVIIIDDESKLQSFWKTSAPFAANHRAVFADYKTRTLKFNRKQTTFRDFRNCDVELLNSAVNQGLSIVSNHESDPDALVAHLEHTVISALDVYAPIRTRFVSRPPAPWMTLELRQMMKDRDYVYRSYRSSGSLLFLAQYREMRRKVKQKLKKSRELYLASAVSDITDPAELWQFLSRQGLTKVKRSSPLDTFSAEDLNSYYSSVASVHPACSLSQLDSILAIPPDSCTLFSASPVTCIEVTKAIDKCLRKPRGNSPDDLPLIYLTPILPSLLQFLIRIFNLSLSSGKYPTSWKRSLITPIKKINKPLQPSDTRPIASLCHLAKIFDTIIAARLTNYLEGNLLLHPMQSGFRAGHSTQSALALVTDSIRKGIEDGLVTILVAFDFRRAFDSMNHASFLLELRKFGADATMLRWFHSFLSGRIQAVYERDKPLTFMPITSGVPQGCTPGPICFLVEINTLPTVLRHSKAKLFADDFVAYVQCPPSFIMATIELLNQDVAAVADWADHHGLQLNASKTKCVIFGSDLNLAVLSREPIPSVILRGEVIPYSHSLKYLGVTLAADLRWNDQVSHISSKVNCVLHCLKFRGNQLPKHVKLLLVNALVIPHLDYAATLMYGCAEYLVTKMQRLMNRAARFMFRLRRDTHISPYRRQLGWITIGSRMRYMIALQMYRILSTRKPDYLYAPINELLIEPRRSLRHLENPTSVAPICRTEAFKNSFLISGIDLWSSLPLSLRNSRSVTIFKNALYKKLFDTESQIL</sequence>
<dbReference type="EMBL" id="CADCXW020000009">
    <property type="protein sequence ID" value="CAD1543073.1"/>
    <property type="molecule type" value="Genomic_DNA"/>
</dbReference>
<proteinExistence type="predicted"/>